<dbReference type="SUPFAM" id="SSF52283">
    <property type="entry name" value="Formate/glycerate dehydrogenase catalytic domain-like"/>
    <property type="match status" value="1"/>
</dbReference>
<keyword evidence="9" id="KW-1185">Reference proteome</keyword>
<evidence type="ECO:0000259" key="7">
    <source>
        <dbReference type="Pfam" id="PF02826"/>
    </source>
</evidence>
<dbReference type="OrthoDB" id="298012at2759"/>
<evidence type="ECO:0000256" key="1">
    <source>
        <dbReference type="ARBA" id="ARBA00005854"/>
    </source>
</evidence>
<dbReference type="InterPro" id="IPR036291">
    <property type="entry name" value="NAD(P)-bd_dom_sf"/>
</dbReference>
<evidence type="ECO:0000256" key="3">
    <source>
        <dbReference type="ARBA" id="ARBA00023027"/>
    </source>
</evidence>
<dbReference type="InterPro" id="IPR006139">
    <property type="entry name" value="D-isomer_2_OHA_DH_cat_dom"/>
</dbReference>
<dbReference type="GO" id="GO:0051287">
    <property type="term" value="F:NAD binding"/>
    <property type="evidence" value="ECO:0007669"/>
    <property type="project" value="InterPro"/>
</dbReference>
<keyword evidence="2 4" id="KW-0560">Oxidoreductase</keyword>
<protein>
    <submittedName>
        <fullName evidence="8">D-lactate dehydrogenase</fullName>
    </submittedName>
</protein>
<feature type="domain" description="D-isomer specific 2-hydroxyacid dehydrogenase NAD-binding" evidence="7">
    <location>
        <begin position="173"/>
        <end position="387"/>
    </location>
</feature>
<dbReference type="InterPro" id="IPR006140">
    <property type="entry name" value="D-isomer_DH_NAD-bd"/>
</dbReference>
<evidence type="ECO:0000313" key="8">
    <source>
        <dbReference type="EMBL" id="GBF92347.1"/>
    </source>
</evidence>
<dbReference type="PANTHER" id="PTHR43026">
    <property type="entry name" value="2-HYDROXYACID DEHYDROGENASE HOMOLOG 1-RELATED"/>
    <property type="match status" value="1"/>
</dbReference>
<keyword evidence="3" id="KW-0520">NAD</keyword>
<dbReference type="InterPro" id="IPR058205">
    <property type="entry name" value="D-LDH-like"/>
</dbReference>
<proteinExistence type="inferred from homology"/>
<dbReference type="GO" id="GO:0016616">
    <property type="term" value="F:oxidoreductase activity, acting on the CH-OH group of donors, NAD or NADP as acceptor"/>
    <property type="evidence" value="ECO:0007669"/>
    <property type="project" value="InterPro"/>
</dbReference>
<dbReference type="CDD" id="cd12183">
    <property type="entry name" value="LDH_like_2"/>
    <property type="match status" value="1"/>
</dbReference>
<dbReference type="InterPro" id="IPR029752">
    <property type="entry name" value="D-isomer_DH_CS1"/>
</dbReference>
<evidence type="ECO:0000256" key="4">
    <source>
        <dbReference type="RuleBase" id="RU003719"/>
    </source>
</evidence>
<dbReference type="PROSITE" id="PS00065">
    <property type="entry name" value="D_2_HYDROXYACID_DH_1"/>
    <property type="match status" value="1"/>
</dbReference>
<dbReference type="STRING" id="307507.A0A2V0P594"/>
<evidence type="ECO:0000256" key="2">
    <source>
        <dbReference type="ARBA" id="ARBA00023002"/>
    </source>
</evidence>
<evidence type="ECO:0000259" key="6">
    <source>
        <dbReference type="Pfam" id="PF00389"/>
    </source>
</evidence>
<name>A0A2V0P594_9CHLO</name>
<feature type="compositionally biased region" description="Low complexity" evidence="5">
    <location>
        <begin position="1"/>
        <end position="14"/>
    </location>
</feature>
<dbReference type="InterPro" id="IPR029753">
    <property type="entry name" value="D-isomer_DH_CS"/>
</dbReference>
<accession>A0A2V0P594</accession>
<evidence type="ECO:0000256" key="5">
    <source>
        <dbReference type="SAM" id="MobiDB-lite"/>
    </source>
</evidence>
<dbReference type="PANTHER" id="PTHR43026:SF1">
    <property type="entry name" value="2-HYDROXYACID DEHYDROGENASE HOMOLOG 1-RELATED"/>
    <property type="match status" value="1"/>
</dbReference>
<dbReference type="InParanoid" id="A0A2V0P594"/>
<feature type="region of interest" description="Disordered" evidence="5">
    <location>
        <begin position="419"/>
        <end position="451"/>
    </location>
</feature>
<sequence length="451" mass="47081">MRATTRAAAPARAAPAPPRGLAPPRKAAGPPRRRGLTTTAAAAGGGAASVGPQPRPDWRAGLPLFVFSAKPYVEKYFISRLRAEGFGNARLDPETARVASGCEAVAIFVNDNANAEATARAQAIKALADGGVRFIALRCAGYDRVDLEAAREAGIKVARVPTYSPTSVAEHAVALLFAIERHVYSATSRVLAGNYALSGLVGRQLGGRTVGVLGTGAIGAEAARMFKGLGMTVLAYDLAPNPKASSTRPRVEAFASVKEAPIALVVAMGIPYLPLEQLLPACDVVSLHVPLLPTTYHFMNASRLAAMRKGATLINVSRGGLIDSDALLEALRSGHLGGVGLDVYEGEGSLFFEDWTSLQPGDRMKFWDRRFKELVSFPQVLVTPHTAFLTSEALDAIATTTISNLQEYALGKPLTNEVKPLAPPAPPAPAAAAASAAPRPPAIGSDLPAGC</sequence>
<dbReference type="Pfam" id="PF00389">
    <property type="entry name" value="2-Hacid_dh"/>
    <property type="match status" value="1"/>
</dbReference>
<dbReference type="Pfam" id="PF02826">
    <property type="entry name" value="2-Hacid_dh_C"/>
    <property type="match status" value="1"/>
</dbReference>
<gene>
    <name evidence="8" type="ORF">Rsub_05549</name>
</gene>
<organism evidence="8 9">
    <name type="scientific">Raphidocelis subcapitata</name>
    <dbReference type="NCBI Taxonomy" id="307507"/>
    <lineage>
        <taxon>Eukaryota</taxon>
        <taxon>Viridiplantae</taxon>
        <taxon>Chlorophyta</taxon>
        <taxon>core chlorophytes</taxon>
        <taxon>Chlorophyceae</taxon>
        <taxon>CS clade</taxon>
        <taxon>Sphaeropleales</taxon>
        <taxon>Selenastraceae</taxon>
        <taxon>Raphidocelis</taxon>
    </lineage>
</organism>
<dbReference type="EMBL" id="BDRX01000031">
    <property type="protein sequence ID" value="GBF92347.1"/>
    <property type="molecule type" value="Genomic_DNA"/>
</dbReference>
<dbReference type="SUPFAM" id="SSF51735">
    <property type="entry name" value="NAD(P)-binding Rossmann-fold domains"/>
    <property type="match status" value="1"/>
</dbReference>
<dbReference type="Gene3D" id="3.40.50.720">
    <property type="entry name" value="NAD(P)-binding Rossmann-like Domain"/>
    <property type="match status" value="2"/>
</dbReference>
<comment type="similarity">
    <text evidence="1 4">Belongs to the D-isomer specific 2-hydroxyacid dehydrogenase family.</text>
</comment>
<dbReference type="Proteomes" id="UP000247498">
    <property type="component" value="Unassembled WGS sequence"/>
</dbReference>
<feature type="compositionally biased region" description="Low complexity" evidence="5">
    <location>
        <begin position="22"/>
        <end position="42"/>
    </location>
</feature>
<evidence type="ECO:0000313" key="9">
    <source>
        <dbReference type="Proteomes" id="UP000247498"/>
    </source>
</evidence>
<dbReference type="AlphaFoldDB" id="A0A2V0P594"/>
<feature type="domain" description="D-isomer specific 2-hydroxyacid dehydrogenase catalytic" evidence="6">
    <location>
        <begin position="89"/>
        <end position="419"/>
    </location>
</feature>
<reference evidence="8 9" key="1">
    <citation type="journal article" date="2018" name="Sci. Rep.">
        <title>Raphidocelis subcapitata (=Pseudokirchneriella subcapitata) provides an insight into genome evolution and environmental adaptations in the Sphaeropleales.</title>
        <authorList>
            <person name="Suzuki S."/>
            <person name="Yamaguchi H."/>
            <person name="Nakajima N."/>
            <person name="Kawachi M."/>
        </authorList>
    </citation>
    <scope>NUCLEOTIDE SEQUENCE [LARGE SCALE GENOMIC DNA]</scope>
    <source>
        <strain evidence="8 9">NIES-35</strain>
    </source>
</reference>
<feature type="region of interest" description="Disordered" evidence="5">
    <location>
        <begin position="1"/>
        <end position="54"/>
    </location>
</feature>
<comment type="caution">
    <text evidence="8">The sequence shown here is derived from an EMBL/GenBank/DDBJ whole genome shotgun (WGS) entry which is preliminary data.</text>
</comment>
<dbReference type="PROSITE" id="PS00670">
    <property type="entry name" value="D_2_HYDROXYACID_DH_2"/>
    <property type="match status" value="1"/>
</dbReference>